<keyword evidence="5" id="KW-0460">Magnesium</keyword>
<evidence type="ECO:0000256" key="3">
    <source>
        <dbReference type="ARBA" id="ARBA00022723"/>
    </source>
</evidence>
<gene>
    <name evidence="7" type="ORF">HYC85_004139</name>
</gene>
<organism evidence="7 8">
    <name type="scientific">Camellia sinensis</name>
    <name type="common">Tea plant</name>
    <name type="synonym">Thea sinensis</name>
    <dbReference type="NCBI Taxonomy" id="4442"/>
    <lineage>
        <taxon>Eukaryota</taxon>
        <taxon>Viridiplantae</taxon>
        <taxon>Streptophyta</taxon>
        <taxon>Embryophyta</taxon>
        <taxon>Tracheophyta</taxon>
        <taxon>Spermatophyta</taxon>
        <taxon>Magnoliopsida</taxon>
        <taxon>eudicotyledons</taxon>
        <taxon>Gunneridae</taxon>
        <taxon>Pentapetalae</taxon>
        <taxon>asterids</taxon>
        <taxon>Ericales</taxon>
        <taxon>Theaceae</taxon>
        <taxon>Camellia</taxon>
    </lineage>
</organism>
<keyword evidence="4" id="KW-0418">Kinase</keyword>
<evidence type="ECO:0000256" key="4">
    <source>
        <dbReference type="ARBA" id="ARBA00022777"/>
    </source>
</evidence>
<dbReference type="AlphaFoldDB" id="A0A7J7HXS9"/>
<evidence type="ECO:0000256" key="2">
    <source>
        <dbReference type="ARBA" id="ARBA00022679"/>
    </source>
</evidence>
<feature type="domain" description="Phosphofructokinase" evidence="6">
    <location>
        <begin position="560"/>
        <end position="736"/>
    </location>
</feature>
<name>A0A7J7HXS9_CAMSI</name>
<dbReference type="Gene3D" id="3.40.50.460">
    <property type="entry name" value="Phosphofructokinase domain"/>
    <property type="match status" value="1"/>
</dbReference>
<dbReference type="InterPro" id="IPR050929">
    <property type="entry name" value="PFKA"/>
</dbReference>
<evidence type="ECO:0000259" key="6">
    <source>
        <dbReference type="Pfam" id="PF00365"/>
    </source>
</evidence>
<evidence type="ECO:0000256" key="5">
    <source>
        <dbReference type="ARBA" id="ARBA00022842"/>
    </source>
</evidence>
<dbReference type="EMBL" id="JACBKZ010000002">
    <property type="protein sequence ID" value="KAF5956914.1"/>
    <property type="molecule type" value="Genomic_DNA"/>
</dbReference>
<evidence type="ECO:0000256" key="1">
    <source>
        <dbReference type="ARBA" id="ARBA00022533"/>
    </source>
</evidence>
<keyword evidence="8" id="KW-1185">Reference proteome</keyword>
<dbReference type="PANTHER" id="PTHR45770">
    <property type="entry name" value="ATP-DEPENDENT 6-PHOSPHOFRUCTOKINASE 1"/>
    <property type="match status" value="1"/>
</dbReference>
<evidence type="ECO:0000313" key="8">
    <source>
        <dbReference type="Proteomes" id="UP000593564"/>
    </source>
</evidence>
<reference evidence="8" key="1">
    <citation type="journal article" date="2020" name="Nat. Commun.">
        <title>Genome assembly of wild tea tree DASZ reveals pedigree and selection history of tea varieties.</title>
        <authorList>
            <person name="Zhang W."/>
            <person name="Zhang Y."/>
            <person name="Qiu H."/>
            <person name="Guo Y."/>
            <person name="Wan H."/>
            <person name="Zhang X."/>
            <person name="Scossa F."/>
            <person name="Alseekh S."/>
            <person name="Zhang Q."/>
            <person name="Wang P."/>
            <person name="Xu L."/>
            <person name="Schmidt M.H."/>
            <person name="Jia X."/>
            <person name="Li D."/>
            <person name="Zhu A."/>
            <person name="Guo F."/>
            <person name="Chen W."/>
            <person name="Ni D."/>
            <person name="Usadel B."/>
            <person name="Fernie A.R."/>
            <person name="Wen W."/>
        </authorList>
    </citation>
    <scope>NUCLEOTIDE SEQUENCE [LARGE SCALE GENOMIC DNA]</scope>
    <source>
        <strain evidence="8">cv. G240</strain>
    </source>
</reference>
<dbReference type="InterPro" id="IPR035966">
    <property type="entry name" value="PKF_sf"/>
</dbReference>
<keyword evidence="3" id="KW-0479">Metal-binding</keyword>
<keyword evidence="2" id="KW-0808">Transferase</keyword>
<dbReference type="UniPathway" id="UPA00109">
    <property type="reaction ID" value="UER00182"/>
</dbReference>
<sequence length="795" mass="88158">CQYTVTTSPPIDPLTINSWKYYNHNHGNGLLFFYQDHYSQVSLLRPCDFDIVLLAFQFKFSGSKGVMGTSSADQRHSPPGLRPTTIPRLFGSSSFGQQPSRAVWQVLSLVLGFGADVMYAHVHNDVRIFELYQDIDCASQSDLGISVAEFFGHLQARWEELDQYKSLTNLPSKAASLVTKRLVQQHTYQFLMGPSSSTTTLATSTSTAFHVRSASPTCVMDSGANDHMTDSGMLGCKSASSLMDPNLKLTLESGELLKDPGMHQRLVGRLIYIYLTNSRPDLTFVVSVFSISWSMNLFFTRQYFVNEDDTVAQQIIVHKNSPGGTHFRRVGPRQKVYFESDEVHASIVTCGGLCPGINTVIREIVCGLYYMYGVNKVLGIELDVKNAFLHGDLETICMATPPGFRVEGEYLGKVFRLRKSLYVSVVSQFMDAPRKEHLDAVHHILKYLKTSPSLGLSFTAGLQSGLSCFIDADYAGSKTNRRSTSGFCTFYGDHLISWKIKKQVVVSRSSAAAEYRAMAHGTCEILWIRFILAELGFEETVPSSLFCDNKSVIMLSSNSGGYRGFYSRNTIPLTPKVVNDIHKRGGTILGTSRGGHETSKIVDSIQDRGITQVYIIGGDGAQKGASVIFEVIDKSFGFDTGVEEAQRAINAAHVEAESFENGVGVVKLMGRYSGFIAMYATLASRDVDCCLIPESPFYLEGPSGLFEFMEKRLKENGHMVIVIAEGAGQELLSESMHTMNQQDASENKLLQDVGLWISQKIKVSAHPFTGCHIVFHVWLVCRCMCVESVCMYLRY</sequence>
<feature type="non-terminal residue" evidence="7">
    <location>
        <position position="1"/>
    </location>
</feature>
<dbReference type="Proteomes" id="UP000593564">
    <property type="component" value="Unassembled WGS sequence"/>
</dbReference>
<dbReference type="Gene3D" id="3.40.50.450">
    <property type="match status" value="2"/>
</dbReference>
<proteinExistence type="predicted"/>
<dbReference type="InterPro" id="IPR000023">
    <property type="entry name" value="Phosphofructokinase_dom"/>
</dbReference>
<comment type="caution">
    <text evidence="7">The sequence shown here is derived from an EMBL/GenBank/DDBJ whole genome shotgun (WGS) entry which is preliminary data.</text>
</comment>
<protein>
    <recommendedName>
        <fullName evidence="6">Phosphofructokinase domain-containing protein</fullName>
    </recommendedName>
</protein>
<dbReference type="GO" id="GO:0046872">
    <property type="term" value="F:metal ion binding"/>
    <property type="evidence" value="ECO:0007669"/>
    <property type="project" value="UniProtKB-KW"/>
</dbReference>
<evidence type="ECO:0000313" key="7">
    <source>
        <dbReference type="EMBL" id="KAF5956914.1"/>
    </source>
</evidence>
<keyword evidence="1" id="KW-0021">Allosteric enzyme</keyword>
<dbReference type="CDD" id="cd09272">
    <property type="entry name" value="RNase_HI_RT_Ty1"/>
    <property type="match status" value="1"/>
</dbReference>
<dbReference type="GO" id="GO:0003872">
    <property type="term" value="F:6-phosphofructokinase activity"/>
    <property type="evidence" value="ECO:0007669"/>
    <property type="project" value="InterPro"/>
</dbReference>
<dbReference type="Pfam" id="PF00365">
    <property type="entry name" value="PFK"/>
    <property type="match status" value="1"/>
</dbReference>
<dbReference type="SUPFAM" id="SSF53784">
    <property type="entry name" value="Phosphofructokinase"/>
    <property type="match status" value="2"/>
</dbReference>
<reference evidence="7 8" key="2">
    <citation type="submission" date="2020-07" db="EMBL/GenBank/DDBJ databases">
        <title>Genome assembly of wild tea tree DASZ reveals pedigree and selection history of tea varieties.</title>
        <authorList>
            <person name="Zhang W."/>
        </authorList>
    </citation>
    <scope>NUCLEOTIDE SEQUENCE [LARGE SCALE GENOMIC DNA]</scope>
    <source>
        <strain evidence="8">cv. G240</strain>
        <tissue evidence="7">Leaf</tissue>
    </source>
</reference>
<accession>A0A7J7HXS9</accession>